<comment type="similarity">
    <text evidence="1">Belongs to the DprA/Smf family.</text>
</comment>
<comment type="caution">
    <text evidence="4">The sequence shown here is derived from an EMBL/GenBank/DDBJ whole genome shotgun (WGS) entry which is preliminary data.</text>
</comment>
<dbReference type="InParanoid" id="A0A395JHB1"/>
<dbReference type="SUPFAM" id="SSF102405">
    <property type="entry name" value="MCP/YpsA-like"/>
    <property type="match status" value="1"/>
</dbReference>
<evidence type="ECO:0000313" key="5">
    <source>
        <dbReference type="Proteomes" id="UP000253083"/>
    </source>
</evidence>
<feature type="domain" description="DprA winged helix" evidence="3">
    <location>
        <begin position="317"/>
        <end position="359"/>
    </location>
</feature>
<feature type="domain" description="Smf/DprA SLOG" evidence="2">
    <location>
        <begin position="83"/>
        <end position="291"/>
    </location>
</feature>
<dbReference type="PANTHER" id="PTHR43022:SF1">
    <property type="entry name" value="PROTEIN SMF"/>
    <property type="match status" value="1"/>
</dbReference>
<dbReference type="InterPro" id="IPR036388">
    <property type="entry name" value="WH-like_DNA-bd_sf"/>
</dbReference>
<evidence type="ECO:0000259" key="3">
    <source>
        <dbReference type="Pfam" id="PF17782"/>
    </source>
</evidence>
<sequence length="370" mass="39566">MKKQSSRDTCRSDWCALIRDRRWSTRQKLILLESIGPPAAVLNAPRSRIQELIGLTKHWHAGRAAARDVERDMDWLSQASHQLIDFWHASFPSALRELPDPPIALFAIGDLTCLNEPKVSIVGSRRPTPVGRRLVASIASDLARLGVVVTSGMALGIDGLAHQAALAENAKSIAILGSGLDRPTPSRHEKLYKQLCETGLVLSEYPIGTHATRYTFPERNRLVSGVSLGVVIVEAAERSGTLITARLAMEQNREVMVLPGSALSAQYAGSHRLIQQGAGLVLDGQDVLNCLALEIQQSVAASSKTEAAIVRGLPSDCVELLHCIDAAGSTVNDIILESGLTPAEVSSMLITLELAGAVAVGVDGGYVNLS</sequence>
<dbReference type="Gene3D" id="3.40.50.450">
    <property type="match status" value="1"/>
</dbReference>
<reference evidence="4 5" key="1">
    <citation type="submission" date="2018-06" db="EMBL/GenBank/DDBJ databases">
        <title>Genomic Encyclopedia of Type Strains, Phase IV (KMG-IV): sequencing the most valuable type-strain genomes for metagenomic binning, comparative biology and taxonomic classification.</title>
        <authorList>
            <person name="Goeker M."/>
        </authorList>
    </citation>
    <scope>NUCLEOTIDE SEQUENCE [LARGE SCALE GENOMIC DNA]</scope>
    <source>
        <strain evidence="4 5">DSM 24032</strain>
    </source>
</reference>
<dbReference type="OrthoDB" id="9785707at2"/>
<proteinExistence type="inferred from homology"/>
<dbReference type="EMBL" id="QNRT01000005">
    <property type="protein sequence ID" value="RBP48835.1"/>
    <property type="molecule type" value="Genomic_DNA"/>
</dbReference>
<gene>
    <name evidence="4" type="ORF">DFR28_105174</name>
</gene>
<accession>A0A395JHB1</accession>
<protein>
    <submittedName>
        <fullName evidence="4">DNA protecting protein DprA</fullName>
    </submittedName>
</protein>
<dbReference type="Pfam" id="PF02481">
    <property type="entry name" value="DNA_processg_A"/>
    <property type="match status" value="1"/>
</dbReference>
<evidence type="ECO:0000313" key="4">
    <source>
        <dbReference type="EMBL" id="RBP48835.1"/>
    </source>
</evidence>
<evidence type="ECO:0000259" key="2">
    <source>
        <dbReference type="Pfam" id="PF02481"/>
    </source>
</evidence>
<dbReference type="FunCoup" id="A0A395JHB1">
    <property type="interactions" value="318"/>
</dbReference>
<dbReference type="NCBIfam" id="TIGR00732">
    <property type="entry name" value="dprA"/>
    <property type="match status" value="1"/>
</dbReference>
<dbReference type="InterPro" id="IPR041614">
    <property type="entry name" value="DprA_WH"/>
</dbReference>
<evidence type="ECO:0000256" key="1">
    <source>
        <dbReference type="ARBA" id="ARBA00006525"/>
    </source>
</evidence>
<organism evidence="4 5">
    <name type="scientific">Arenicella xantha</name>
    <dbReference type="NCBI Taxonomy" id="644221"/>
    <lineage>
        <taxon>Bacteria</taxon>
        <taxon>Pseudomonadati</taxon>
        <taxon>Pseudomonadota</taxon>
        <taxon>Gammaproteobacteria</taxon>
        <taxon>Arenicellales</taxon>
        <taxon>Arenicellaceae</taxon>
        <taxon>Arenicella</taxon>
    </lineage>
</organism>
<dbReference type="InterPro" id="IPR003488">
    <property type="entry name" value="DprA"/>
</dbReference>
<dbReference type="RefSeq" id="WP_113955429.1">
    <property type="nucleotide sequence ID" value="NZ_QNRT01000005.1"/>
</dbReference>
<dbReference type="Proteomes" id="UP000253083">
    <property type="component" value="Unassembled WGS sequence"/>
</dbReference>
<keyword evidence="5" id="KW-1185">Reference proteome</keyword>
<dbReference type="PANTHER" id="PTHR43022">
    <property type="entry name" value="PROTEIN SMF"/>
    <property type="match status" value="1"/>
</dbReference>
<name>A0A395JHB1_9GAMM</name>
<dbReference type="InterPro" id="IPR057666">
    <property type="entry name" value="DrpA_SLOG"/>
</dbReference>
<dbReference type="Pfam" id="PF17782">
    <property type="entry name" value="WHD_DprA"/>
    <property type="match status" value="1"/>
</dbReference>
<dbReference type="AlphaFoldDB" id="A0A395JHB1"/>
<dbReference type="Gene3D" id="1.10.10.10">
    <property type="entry name" value="Winged helix-like DNA-binding domain superfamily/Winged helix DNA-binding domain"/>
    <property type="match status" value="1"/>
</dbReference>
<dbReference type="GO" id="GO:0009294">
    <property type="term" value="P:DNA-mediated transformation"/>
    <property type="evidence" value="ECO:0007669"/>
    <property type="project" value="InterPro"/>
</dbReference>